<dbReference type="PANTHER" id="PTHR32305">
    <property type="match status" value="1"/>
</dbReference>
<dbReference type="Pfam" id="PF25023">
    <property type="entry name" value="TEN_YD-shell"/>
    <property type="match status" value="1"/>
</dbReference>
<gene>
    <name evidence="4" type="ORF">ABWK59_09495</name>
</gene>
<dbReference type="InterPro" id="IPR031325">
    <property type="entry name" value="RHS_repeat"/>
</dbReference>
<dbReference type="SUPFAM" id="SSF51110">
    <property type="entry name" value="alpha-D-mannose-specific plant lectins"/>
    <property type="match status" value="1"/>
</dbReference>
<dbReference type="RefSeq" id="WP_354639564.1">
    <property type="nucleotide sequence ID" value="NZ_CP159872.1"/>
</dbReference>
<dbReference type="InterPro" id="IPR001480">
    <property type="entry name" value="Bulb-type_lectin_dom"/>
</dbReference>
<evidence type="ECO:0000256" key="1">
    <source>
        <dbReference type="ARBA" id="ARBA00022737"/>
    </source>
</evidence>
<evidence type="ECO:0000313" key="4">
    <source>
        <dbReference type="EMBL" id="XCM79143.1"/>
    </source>
</evidence>
<keyword evidence="1" id="KW-0677">Repeat</keyword>
<dbReference type="InterPro" id="IPR022385">
    <property type="entry name" value="Rhs_assc_core"/>
</dbReference>
<evidence type="ECO:0000256" key="2">
    <source>
        <dbReference type="SAM" id="MobiDB-lite"/>
    </source>
</evidence>
<dbReference type="InterPro" id="IPR056823">
    <property type="entry name" value="TEN-like_YD-shell"/>
</dbReference>
<dbReference type="PROSITE" id="PS50927">
    <property type="entry name" value="BULB_LECTIN"/>
    <property type="match status" value="1"/>
</dbReference>
<sequence>MSRTISGTVAVSSTTAGSSPAPKSLFAAPSALAAEASGTAVAAVADTGGSQGDYTATSLSASGSWTASASGAFTYSYPIATPPALGGSAPSVALSYDSQSVDGETSARNSQSSAIGDGWSYGAGFIERTYRSCGTAGIKDSADECWAGWNATLSLGSHGGQLVRDASGLYHLQSDDGTRVERLTGASNGLWDGEYFKVTTTDGTAYYFGLNHAPGTASDSATNSAWGVPVYHPTSGDPCHDPAKGSDSLCAQQMGYRFNLDFVVDPNGSIQRYDWATEANHYNRGFGQVAASGGGGTLTPYTRAGHLTRISYGYKLDDEIAGREPSAQIVFNLAQRCVTSDTVCQYPNLSPSTAGDWPDTPYDLNCPSTYRTSGTGNDVCLIGAPTFWSTYRLKSIDTKVRDSSGWKDVDTYALTQVFSDAGGTYDPVTGKTQNPQSTGALQSVMWLKSIQRTGKDTTAGAGGATTLDPVTFTGIETDNRVDGLTPAAPPLYHPRISSIQTETGESIAITYRATECSRVNSTMPASADSNTMACYPVWWSTPGAKDPILDWFNKTLVTQVTSSDLTKAGSSAKVTNYAYTGGAAWHRDDSDLTDDRYRTWDQFHGYRTVTTTTGATPDPITQNVVSYLQGMDGDYKADGSVRSVRLANSLGEQVTDSPWLAGSGQESAEYTQAGGSVNHKTLVDEPSGTVTASMPRTAWTSQSPVGALSTLPPVEARRPVAASSRSLALLSDNTTWRTSQARTTFDSLGRVHQVDSKGDLADPSLETCTTTTYADAPAANPMMLQYVRESLIVNGACGTAASPTTTISHTRTFYDGDGTSANPGVPGSLGGNGRHVGLVTSNQTITGYDGGGAPQFQTTGAITYDSYGRVVKSIDVTGATTTSTYTPATGVPATGLSTVNPAGWTASSTLASGRSLVTKAVDANGKVTESTYDALGRRTAVWKPGRSKATQSPDRKFTYALHGSGANPDPSTVVSESLRDNGTYSKAVTIYDGMLQARQTQTTTADASRGRLITSVSYDSHGWAVSTIAPYVDTATAEPNTTMFTEANGTGPSVTRTAYDGQGRPTTTTLVSMATTLWSATTSYKGAERVDTTPPAGGAATSSYTNALGQVTSTVVRDTTADKRLSANAVIASGSSVLSKSTRLAMQADGNLVLTALVGGKVLWSSATSGHPGAFATMQSDGNFVVWDAAKTTQLWSSGTGGHSGGYLKVQGDENVVVFDSTNVQLWSSGTANTASTNDITTRYTYGPGGQLRTVKDAVGNTWTYDHNIQGQLVTKSDPDSGTSTITYDPAGRIATTTDARGQSLSYSYDALGRTNGTYAGTSAADPAKLLAEWTYDTQYKGLPDTSTRYVGGKNGSAYVKKVDSYNANYQPTSVTTVIPAAEGKLAGTYTQRADYTNTIGLPAAAIYNAEAGLPSETVGYGYNNQGGLTGIGSATTTYVANVLYSPLGQVQETTIGDDITKQLRTKQTYDAATGRLATNRVTLQSNTANPLSAVTFGYDRAGNLTAVTDVQSSGGTDRQTDTQCYVHDGQNRLVTAWTDTKGIASATAGQISKCVTGTPSPATIGGPAPYWLDWQYNRLGDRTLQVAHDITGNAARNSTQTSVYPGNGVSAATRPNAVTSITTANPTTGTFTLTPQYDQIGGVKQRDTAGSKTSAQTVTYNEEGRTGTVTTDGKLTSYLYDADGRLLIQRGPATNTLYLFGGAEQLTLDNTTKNVTGQRYYTAPDGTVTVRSGSGITYQPTTPQGTANLQVDASSLAVTRRAFDPYGNPRGPAPTSWADNHGYLGQPTDSTTGLNLLGARQYDPSIGRFLSVDPVFEAGDPNQMGGYTYAGNNPTTKSDPSGLMARGDEDNGHKPCEQSVRCLITIGVLSPEDQGGIGTWVGGQAAGAYKQGCAVIAGPAMPLCGKIVDKAAGLLGVNTNAPNYHKGEAIAEAASFAVAPEADAERLAAKGAPSIARRAADKFRSLFSKEGSTADKAAAGKAAHDVAESQAAKNAYEDVARDTDGAVAKVESETPQAPVTPADTPAPIGTGTGEVTETDLVFRSLREGESASGIVREGGNPDLPPWQHIVHGTDSPWISVTRSPDIMYNRYGEGSADPGGGIHGYVAIDLNRVTGEIADVMNKVEVPSYVFDILGIDVPGTAYRDKEMLVKREIDGSAIVKFWKPGTSYEDIISEIATIKRG</sequence>
<reference evidence="4" key="1">
    <citation type="submission" date="2024-06" db="EMBL/GenBank/DDBJ databases">
        <title>The genome sequences of Kitasatospora sp. strain HUAS MG31.</title>
        <authorList>
            <person name="Mo P."/>
        </authorList>
    </citation>
    <scope>NUCLEOTIDE SEQUENCE</scope>
    <source>
        <strain evidence="4">HUAS MG31</strain>
    </source>
</reference>
<dbReference type="Gene3D" id="2.90.10.10">
    <property type="entry name" value="Bulb-type lectin domain"/>
    <property type="match status" value="2"/>
</dbReference>
<dbReference type="InterPro" id="IPR006530">
    <property type="entry name" value="YD"/>
</dbReference>
<dbReference type="EMBL" id="CP159872">
    <property type="protein sequence ID" value="XCM79143.1"/>
    <property type="molecule type" value="Genomic_DNA"/>
</dbReference>
<dbReference type="NCBIfam" id="TIGR01643">
    <property type="entry name" value="YD_repeat_2x"/>
    <property type="match status" value="1"/>
</dbReference>
<dbReference type="Gene3D" id="2.180.10.10">
    <property type="entry name" value="RHS repeat-associated core"/>
    <property type="match status" value="2"/>
</dbReference>
<dbReference type="Pfam" id="PF05593">
    <property type="entry name" value="RHS_repeat"/>
    <property type="match status" value="1"/>
</dbReference>
<dbReference type="PANTHER" id="PTHR32305:SF17">
    <property type="entry name" value="TRNA NUCLEASE WAPA"/>
    <property type="match status" value="1"/>
</dbReference>
<dbReference type="NCBIfam" id="TIGR03696">
    <property type="entry name" value="Rhs_assc_core"/>
    <property type="match status" value="1"/>
</dbReference>
<feature type="region of interest" description="Disordered" evidence="2">
    <location>
        <begin position="2012"/>
        <end position="2034"/>
    </location>
</feature>
<feature type="region of interest" description="Disordered" evidence="2">
    <location>
        <begin position="1043"/>
        <end position="1064"/>
    </location>
</feature>
<dbReference type="InterPro" id="IPR050708">
    <property type="entry name" value="T6SS_VgrG/RHS"/>
</dbReference>
<evidence type="ECO:0000259" key="3">
    <source>
        <dbReference type="PROSITE" id="PS50927"/>
    </source>
</evidence>
<proteinExistence type="predicted"/>
<feature type="domain" description="Bulb-type lectin" evidence="3">
    <location>
        <begin position="1116"/>
        <end position="1231"/>
    </location>
</feature>
<feature type="region of interest" description="Disordered" evidence="2">
    <location>
        <begin position="1"/>
        <end position="20"/>
    </location>
</feature>
<dbReference type="InterPro" id="IPR036426">
    <property type="entry name" value="Bulb-type_lectin_dom_sf"/>
</dbReference>
<dbReference type="SMART" id="SM00108">
    <property type="entry name" value="B_lectin"/>
    <property type="match status" value="1"/>
</dbReference>
<feature type="compositionally biased region" description="Polar residues" evidence="2">
    <location>
        <begin position="1043"/>
        <end position="1056"/>
    </location>
</feature>
<name>A0AAU8JVR5_9ACTN</name>
<organism evidence="4">
    <name type="scientific">Kitasatospora camelliae</name>
    <dbReference type="NCBI Taxonomy" id="3156397"/>
    <lineage>
        <taxon>Bacteria</taxon>
        <taxon>Bacillati</taxon>
        <taxon>Actinomycetota</taxon>
        <taxon>Actinomycetes</taxon>
        <taxon>Kitasatosporales</taxon>
        <taxon>Streptomycetaceae</taxon>
        <taxon>Kitasatospora</taxon>
    </lineage>
</organism>
<dbReference type="KEGG" id="kcm:ABWK59_09495"/>
<accession>A0AAU8JVR5</accession>
<protein>
    <submittedName>
        <fullName evidence="4">RHS repeat-associated core domain-containing protein</fullName>
    </submittedName>
</protein>